<protein>
    <submittedName>
        <fullName evidence="1">Uncharacterized protein</fullName>
    </submittedName>
</protein>
<proteinExistence type="predicted"/>
<dbReference type="EMBL" id="BK016034">
    <property type="protein sequence ID" value="DAF90676.1"/>
    <property type="molecule type" value="Genomic_DNA"/>
</dbReference>
<name>A0A8S5U899_9CAUD</name>
<reference evidence="1" key="1">
    <citation type="journal article" date="2021" name="Proc. Natl. Acad. Sci. U.S.A.">
        <title>A Catalog of Tens of Thousands of Viruses from Human Metagenomes Reveals Hidden Associations with Chronic Diseases.</title>
        <authorList>
            <person name="Tisza M.J."/>
            <person name="Buck C.B."/>
        </authorList>
    </citation>
    <scope>NUCLEOTIDE SEQUENCE</scope>
    <source>
        <strain evidence="1">CtDS752</strain>
    </source>
</reference>
<accession>A0A8S5U899</accession>
<organism evidence="1">
    <name type="scientific">Siphoviridae sp. ctDS752</name>
    <dbReference type="NCBI Taxonomy" id="2825386"/>
    <lineage>
        <taxon>Viruses</taxon>
        <taxon>Duplodnaviria</taxon>
        <taxon>Heunggongvirae</taxon>
        <taxon>Uroviricota</taxon>
        <taxon>Caudoviricetes</taxon>
    </lineage>
</organism>
<sequence>MEIVRPLFSDKNVAVRKCFLKTADNVLYHDAEFKKALTADEAVDAYLKGVVIVAADGSFSTPIGCAVASKKATLTYIKPNGTTATSADIGKATSV</sequence>
<evidence type="ECO:0000313" key="1">
    <source>
        <dbReference type="EMBL" id="DAF90676.1"/>
    </source>
</evidence>